<keyword evidence="2" id="KW-1185">Reference proteome</keyword>
<proteinExistence type="predicted"/>
<accession>A0A7D9L266</accession>
<sequence length="122" mass="13203">MPLVVVQLRGESCKVHKPWFGVNVVESVSLRELFNDFISGSLDGQIANTNLYPDPTSFPSVAVGSNKSTLTPVDLESKVGDVVKVLGNFVEFAVCKRNEALEVNVASVNDVLMKAAYVCTEI</sequence>
<organism evidence="1 2">
    <name type="scientific">Paramuricea clavata</name>
    <name type="common">Red gorgonian</name>
    <name type="synonym">Violescent sea-whip</name>
    <dbReference type="NCBI Taxonomy" id="317549"/>
    <lineage>
        <taxon>Eukaryota</taxon>
        <taxon>Metazoa</taxon>
        <taxon>Cnidaria</taxon>
        <taxon>Anthozoa</taxon>
        <taxon>Octocorallia</taxon>
        <taxon>Malacalcyonacea</taxon>
        <taxon>Plexauridae</taxon>
        <taxon>Paramuricea</taxon>
    </lineage>
</organism>
<evidence type="ECO:0000313" key="1">
    <source>
        <dbReference type="EMBL" id="CAB4023896.1"/>
    </source>
</evidence>
<comment type="caution">
    <text evidence="1">The sequence shown here is derived from an EMBL/GenBank/DDBJ whole genome shotgun (WGS) entry which is preliminary data.</text>
</comment>
<dbReference type="EMBL" id="CACRXK020012742">
    <property type="protein sequence ID" value="CAB4023896.1"/>
    <property type="molecule type" value="Genomic_DNA"/>
</dbReference>
<protein>
    <submittedName>
        <fullName evidence="1">Uncharacterized protein</fullName>
    </submittedName>
</protein>
<reference evidence="1" key="1">
    <citation type="submission" date="2020-04" db="EMBL/GenBank/DDBJ databases">
        <authorList>
            <person name="Alioto T."/>
            <person name="Alioto T."/>
            <person name="Gomez Garrido J."/>
        </authorList>
    </citation>
    <scope>NUCLEOTIDE SEQUENCE</scope>
    <source>
        <strain evidence="1">A484AB</strain>
    </source>
</reference>
<evidence type="ECO:0000313" key="2">
    <source>
        <dbReference type="Proteomes" id="UP001152795"/>
    </source>
</evidence>
<dbReference type="Proteomes" id="UP001152795">
    <property type="component" value="Unassembled WGS sequence"/>
</dbReference>
<name>A0A7D9L266_PARCT</name>
<dbReference type="AlphaFoldDB" id="A0A7D9L266"/>
<gene>
    <name evidence="1" type="ORF">PACLA_8A037443</name>
</gene>